<evidence type="ECO:0000313" key="10">
    <source>
        <dbReference type="Proteomes" id="UP000632377"/>
    </source>
</evidence>
<keyword evidence="2 7" id="KW-0813">Transport</keyword>
<dbReference type="EMBL" id="JAESWC010000008">
    <property type="protein sequence ID" value="MBL4936823.1"/>
    <property type="molecule type" value="Genomic_DNA"/>
</dbReference>
<keyword evidence="4 7" id="KW-0812">Transmembrane</keyword>
<comment type="similarity">
    <text evidence="7">Belongs to the binding-protein-dependent transport system permease family.</text>
</comment>
<keyword evidence="3" id="KW-1003">Cell membrane</keyword>
<organism evidence="9 10">
    <name type="scientific">Clostridium rhizosphaerae</name>
    <dbReference type="NCBI Taxonomy" id="2803861"/>
    <lineage>
        <taxon>Bacteria</taxon>
        <taxon>Bacillati</taxon>
        <taxon>Bacillota</taxon>
        <taxon>Clostridia</taxon>
        <taxon>Eubacteriales</taxon>
        <taxon>Clostridiaceae</taxon>
        <taxon>Clostridium</taxon>
    </lineage>
</organism>
<dbReference type="Pfam" id="PF00528">
    <property type="entry name" value="BPD_transp_1"/>
    <property type="match status" value="1"/>
</dbReference>
<accession>A0ABS1TBT7</accession>
<comment type="caution">
    <text evidence="9">The sequence shown here is derived from an EMBL/GenBank/DDBJ whole genome shotgun (WGS) entry which is preliminary data.</text>
</comment>
<dbReference type="RefSeq" id="WP_202749573.1">
    <property type="nucleotide sequence ID" value="NZ_JAESWC010000008.1"/>
</dbReference>
<dbReference type="NCBIfam" id="TIGR01097">
    <property type="entry name" value="PhnE"/>
    <property type="match status" value="1"/>
</dbReference>
<dbReference type="PANTHER" id="PTHR30043">
    <property type="entry name" value="PHOSPHONATES TRANSPORT SYSTEM PERMEASE PROTEIN"/>
    <property type="match status" value="1"/>
</dbReference>
<dbReference type="InterPro" id="IPR005769">
    <property type="entry name" value="PhnE/PtxC"/>
</dbReference>
<feature type="transmembrane region" description="Helical" evidence="7">
    <location>
        <begin position="234"/>
        <end position="255"/>
    </location>
</feature>
<dbReference type="SUPFAM" id="SSF161098">
    <property type="entry name" value="MetI-like"/>
    <property type="match status" value="1"/>
</dbReference>
<evidence type="ECO:0000259" key="8">
    <source>
        <dbReference type="PROSITE" id="PS50928"/>
    </source>
</evidence>
<dbReference type="PROSITE" id="PS50928">
    <property type="entry name" value="ABC_TM1"/>
    <property type="match status" value="1"/>
</dbReference>
<evidence type="ECO:0000256" key="4">
    <source>
        <dbReference type="ARBA" id="ARBA00022692"/>
    </source>
</evidence>
<sequence length="260" mass="28664">MSETSIIKPPSRLKSLLNFILFFILLIASAYKTEANFPKLFSGFPEMGKLLSQMIPPDWSYFSNIWTPMLETIRMAILGSTFGAILAVPVALFAASNVTKSAVLYYCTRFILNLIRTVPDLLFAAVFVAIFGIGPIAGILALTFFSFGLVAKLTYESIEAIDPGPLEAMTAAGANKLQWIHFAVVPQVLPQFMSYVLYTFEINVRAAAVLGLVGAGGIGLYLDRTLNWLRYDQTSTIIIFTLILVLLIDFISASIREKLL</sequence>
<proteinExistence type="inferred from homology"/>
<dbReference type="CDD" id="cd06261">
    <property type="entry name" value="TM_PBP2"/>
    <property type="match status" value="1"/>
</dbReference>
<evidence type="ECO:0000256" key="6">
    <source>
        <dbReference type="ARBA" id="ARBA00023136"/>
    </source>
</evidence>
<feature type="transmembrane region" description="Helical" evidence="7">
    <location>
        <begin position="202"/>
        <end position="222"/>
    </location>
</feature>
<dbReference type="Gene3D" id="1.10.3720.10">
    <property type="entry name" value="MetI-like"/>
    <property type="match status" value="1"/>
</dbReference>
<keyword evidence="10" id="KW-1185">Reference proteome</keyword>
<dbReference type="Proteomes" id="UP000632377">
    <property type="component" value="Unassembled WGS sequence"/>
</dbReference>
<evidence type="ECO:0000256" key="7">
    <source>
        <dbReference type="RuleBase" id="RU363032"/>
    </source>
</evidence>
<name>A0ABS1TBT7_9CLOT</name>
<feature type="transmembrane region" description="Helical" evidence="7">
    <location>
        <begin position="73"/>
        <end position="95"/>
    </location>
</feature>
<gene>
    <name evidence="9" type="primary">phnE</name>
    <name evidence="9" type="ORF">JK636_13760</name>
</gene>
<keyword evidence="5 7" id="KW-1133">Transmembrane helix</keyword>
<comment type="subcellular location">
    <subcellularLocation>
        <location evidence="1 7">Cell membrane</location>
        <topology evidence="1 7">Multi-pass membrane protein</topology>
    </subcellularLocation>
</comment>
<keyword evidence="6 7" id="KW-0472">Membrane</keyword>
<feature type="domain" description="ABC transmembrane type-1" evidence="8">
    <location>
        <begin position="69"/>
        <end position="252"/>
    </location>
</feature>
<reference evidence="9 10" key="1">
    <citation type="submission" date="2021-01" db="EMBL/GenBank/DDBJ databases">
        <title>Genome public.</title>
        <authorList>
            <person name="Liu C."/>
            <person name="Sun Q."/>
        </authorList>
    </citation>
    <scope>NUCLEOTIDE SEQUENCE [LARGE SCALE GENOMIC DNA]</scope>
    <source>
        <strain evidence="9 10">YIM B02515</strain>
    </source>
</reference>
<evidence type="ECO:0000256" key="2">
    <source>
        <dbReference type="ARBA" id="ARBA00022448"/>
    </source>
</evidence>
<protein>
    <submittedName>
        <fullName evidence="9">Phosphonate ABC transporter, permease protein PhnE</fullName>
    </submittedName>
</protein>
<evidence type="ECO:0000256" key="5">
    <source>
        <dbReference type="ARBA" id="ARBA00022989"/>
    </source>
</evidence>
<dbReference type="InterPro" id="IPR000515">
    <property type="entry name" value="MetI-like"/>
</dbReference>
<feature type="transmembrane region" description="Helical" evidence="7">
    <location>
        <begin position="121"/>
        <end position="147"/>
    </location>
</feature>
<evidence type="ECO:0000256" key="1">
    <source>
        <dbReference type="ARBA" id="ARBA00004651"/>
    </source>
</evidence>
<dbReference type="PANTHER" id="PTHR30043:SF1">
    <property type="entry name" value="ABC TRANSPORT SYSTEM PERMEASE PROTEIN P69"/>
    <property type="match status" value="1"/>
</dbReference>
<evidence type="ECO:0000256" key="3">
    <source>
        <dbReference type="ARBA" id="ARBA00022475"/>
    </source>
</evidence>
<evidence type="ECO:0000313" key="9">
    <source>
        <dbReference type="EMBL" id="MBL4936823.1"/>
    </source>
</evidence>
<dbReference type="InterPro" id="IPR035906">
    <property type="entry name" value="MetI-like_sf"/>
</dbReference>